<comment type="caution">
    <text evidence="2">The sequence shown here is derived from an EMBL/GenBank/DDBJ whole genome shotgun (WGS) entry which is preliminary data.</text>
</comment>
<dbReference type="EMBL" id="JBIBDZ010000014">
    <property type="protein sequence ID" value="MFF5923419.1"/>
    <property type="molecule type" value="Genomic_DNA"/>
</dbReference>
<protein>
    <submittedName>
        <fullName evidence="2">Uncharacterized protein</fullName>
    </submittedName>
</protein>
<reference evidence="2 3" key="1">
    <citation type="submission" date="2024-10" db="EMBL/GenBank/DDBJ databases">
        <title>The Natural Products Discovery Center: Release of the First 8490 Sequenced Strains for Exploring Actinobacteria Biosynthetic Diversity.</title>
        <authorList>
            <person name="Kalkreuter E."/>
            <person name="Kautsar S.A."/>
            <person name="Yang D."/>
            <person name="Bader C.D."/>
            <person name="Teijaro C.N."/>
            <person name="Fluegel L."/>
            <person name="Davis C.M."/>
            <person name="Simpson J.R."/>
            <person name="Lauterbach L."/>
            <person name="Steele A.D."/>
            <person name="Gui C."/>
            <person name="Meng S."/>
            <person name="Li G."/>
            <person name="Viehrig K."/>
            <person name="Ye F."/>
            <person name="Su P."/>
            <person name="Kiefer A.F."/>
            <person name="Nichols A."/>
            <person name="Cepeda A.J."/>
            <person name="Yan W."/>
            <person name="Fan B."/>
            <person name="Jiang Y."/>
            <person name="Adhikari A."/>
            <person name="Zheng C.-J."/>
            <person name="Schuster L."/>
            <person name="Cowan T.M."/>
            <person name="Smanski M.J."/>
            <person name="Chevrette M.G."/>
            <person name="De Carvalho L.P.S."/>
            <person name="Shen B."/>
        </authorList>
    </citation>
    <scope>NUCLEOTIDE SEQUENCE [LARGE SCALE GENOMIC DNA]</scope>
    <source>
        <strain evidence="2 3">NPDC012605</strain>
    </source>
</reference>
<sequence length="99" mass="10029">MLIEAIGAVLPAALAVGLSPFPVVGVVLLLAGRHGRRNGPLFAAGWVAGLAPTPSRARSPSSRPTSRISHLFVPVARALASRSVAGSGTREAPQWASAA</sequence>
<dbReference type="Proteomes" id="UP001602370">
    <property type="component" value="Unassembled WGS sequence"/>
</dbReference>
<organism evidence="2 3">
    <name type="scientific">Streptomyces flavochromogenes</name>
    <dbReference type="NCBI Taxonomy" id="68199"/>
    <lineage>
        <taxon>Bacteria</taxon>
        <taxon>Bacillati</taxon>
        <taxon>Actinomycetota</taxon>
        <taxon>Actinomycetes</taxon>
        <taxon>Kitasatosporales</taxon>
        <taxon>Streptomycetaceae</taxon>
        <taxon>Streptomyces</taxon>
    </lineage>
</organism>
<feature type="transmembrane region" description="Helical" evidence="1">
    <location>
        <begin position="6"/>
        <end position="31"/>
    </location>
</feature>
<proteinExistence type="predicted"/>
<name>A0ABW6Y1C7_9ACTN</name>
<keyword evidence="3" id="KW-1185">Reference proteome</keyword>
<gene>
    <name evidence="2" type="ORF">ACFY8C_34655</name>
</gene>
<keyword evidence="1" id="KW-0472">Membrane</keyword>
<evidence type="ECO:0000256" key="1">
    <source>
        <dbReference type="SAM" id="Phobius"/>
    </source>
</evidence>
<evidence type="ECO:0000313" key="3">
    <source>
        <dbReference type="Proteomes" id="UP001602370"/>
    </source>
</evidence>
<accession>A0ABW6Y1C7</accession>
<keyword evidence="1" id="KW-1133">Transmembrane helix</keyword>
<keyword evidence="1" id="KW-0812">Transmembrane</keyword>
<dbReference type="RefSeq" id="WP_030326250.1">
    <property type="nucleotide sequence ID" value="NZ_JBIBDZ010000014.1"/>
</dbReference>
<evidence type="ECO:0000313" key="2">
    <source>
        <dbReference type="EMBL" id="MFF5923419.1"/>
    </source>
</evidence>